<dbReference type="Pfam" id="PF24883">
    <property type="entry name" value="NPHP3_N"/>
    <property type="match status" value="1"/>
</dbReference>
<dbReference type="InterPro" id="IPR056884">
    <property type="entry name" value="NPHP3-like_N"/>
</dbReference>
<evidence type="ECO:0000313" key="6">
    <source>
        <dbReference type="EMBL" id="EMD33432.1"/>
    </source>
</evidence>
<keyword evidence="7" id="KW-1185">Reference proteome</keyword>
<dbReference type="PANTHER" id="PTHR10039">
    <property type="entry name" value="AMELOGENIN"/>
    <property type="match status" value="1"/>
</dbReference>
<dbReference type="InterPro" id="IPR054471">
    <property type="entry name" value="GPIID_WHD"/>
</dbReference>
<evidence type="ECO:0000256" key="2">
    <source>
        <dbReference type="SAM" id="MobiDB-lite"/>
    </source>
</evidence>
<evidence type="ECO:0000259" key="3">
    <source>
        <dbReference type="Pfam" id="PF17109"/>
    </source>
</evidence>
<dbReference type="OrthoDB" id="448455at2759"/>
<dbReference type="Pfam" id="PF17109">
    <property type="entry name" value="Goodbye"/>
    <property type="match status" value="1"/>
</dbReference>
<accession>M2R5L3</accession>
<feature type="compositionally biased region" description="Polar residues" evidence="2">
    <location>
        <begin position="46"/>
        <end position="57"/>
    </location>
</feature>
<feature type="domain" description="Fungal STAND N-terminal Goodbye" evidence="3">
    <location>
        <begin position="125"/>
        <end position="253"/>
    </location>
</feature>
<keyword evidence="1" id="KW-0677">Repeat</keyword>
<evidence type="ECO:0000256" key="1">
    <source>
        <dbReference type="ARBA" id="ARBA00022737"/>
    </source>
</evidence>
<feature type="region of interest" description="Disordered" evidence="2">
    <location>
        <begin position="81"/>
        <end position="107"/>
    </location>
</feature>
<reference evidence="6 7" key="1">
    <citation type="journal article" date="2012" name="Proc. Natl. Acad. Sci. U.S.A.">
        <title>Comparative genomics of Ceriporiopsis subvermispora and Phanerochaete chrysosporium provide insight into selective ligninolysis.</title>
        <authorList>
            <person name="Fernandez-Fueyo E."/>
            <person name="Ruiz-Duenas F.J."/>
            <person name="Ferreira P."/>
            <person name="Floudas D."/>
            <person name="Hibbett D.S."/>
            <person name="Canessa P."/>
            <person name="Larrondo L.F."/>
            <person name="James T.Y."/>
            <person name="Seelenfreund D."/>
            <person name="Lobos S."/>
            <person name="Polanco R."/>
            <person name="Tello M."/>
            <person name="Honda Y."/>
            <person name="Watanabe T."/>
            <person name="Watanabe T."/>
            <person name="Ryu J.S."/>
            <person name="Kubicek C.P."/>
            <person name="Schmoll M."/>
            <person name="Gaskell J."/>
            <person name="Hammel K.E."/>
            <person name="St John F.J."/>
            <person name="Vanden Wymelenberg A."/>
            <person name="Sabat G."/>
            <person name="Splinter BonDurant S."/>
            <person name="Syed K."/>
            <person name="Yadav J.S."/>
            <person name="Doddapaneni H."/>
            <person name="Subramanian V."/>
            <person name="Lavin J.L."/>
            <person name="Oguiza J.A."/>
            <person name="Perez G."/>
            <person name="Pisabarro A.G."/>
            <person name="Ramirez L."/>
            <person name="Santoyo F."/>
            <person name="Master E."/>
            <person name="Coutinho P.M."/>
            <person name="Henrissat B."/>
            <person name="Lombard V."/>
            <person name="Magnuson J.K."/>
            <person name="Kuees U."/>
            <person name="Hori C."/>
            <person name="Igarashi K."/>
            <person name="Samejima M."/>
            <person name="Held B.W."/>
            <person name="Barry K.W."/>
            <person name="LaButti K.M."/>
            <person name="Lapidus A."/>
            <person name="Lindquist E.A."/>
            <person name="Lucas S.M."/>
            <person name="Riley R."/>
            <person name="Salamov A.A."/>
            <person name="Hoffmeister D."/>
            <person name="Schwenk D."/>
            <person name="Hadar Y."/>
            <person name="Yarden O."/>
            <person name="de Vries R.P."/>
            <person name="Wiebenga A."/>
            <person name="Stenlid J."/>
            <person name="Eastwood D."/>
            <person name="Grigoriev I.V."/>
            <person name="Berka R.M."/>
            <person name="Blanchette R.A."/>
            <person name="Kersten P."/>
            <person name="Martinez A.T."/>
            <person name="Vicuna R."/>
            <person name="Cullen D."/>
        </authorList>
    </citation>
    <scope>NUCLEOTIDE SEQUENCE [LARGE SCALE GENOMIC DNA]</scope>
    <source>
        <strain evidence="6 7">B</strain>
    </source>
</reference>
<protein>
    <submittedName>
        <fullName evidence="6">Uncharacterized protein</fullName>
    </submittedName>
</protein>
<proteinExistence type="predicted"/>
<feature type="compositionally biased region" description="Polar residues" evidence="2">
    <location>
        <begin position="81"/>
        <end position="90"/>
    </location>
</feature>
<gene>
    <name evidence="6" type="ORF">CERSUDRAFT_126169</name>
</gene>
<dbReference type="STRING" id="914234.M2R5L3"/>
<evidence type="ECO:0000259" key="4">
    <source>
        <dbReference type="Pfam" id="PF22939"/>
    </source>
</evidence>
<evidence type="ECO:0000313" key="7">
    <source>
        <dbReference type="Proteomes" id="UP000016930"/>
    </source>
</evidence>
<dbReference type="Pfam" id="PF22939">
    <property type="entry name" value="WHD_GPIID"/>
    <property type="match status" value="1"/>
</dbReference>
<dbReference type="Proteomes" id="UP000016930">
    <property type="component" value="Unassembled WGS sequence"/>
</dbReference>
<evidence type="ECO:0000259" key="5">
    <source>
        <dbReference type="Pfam" id="PF24883"/>
    </source>
</evidence>
<dbReference type="InterPro" id="IPR031350">
    <property type="entry name" value="Goodbye_dom"/>
</dbReference>
<feature type="region of interest" description="Disordered" evidence="2">
    <location>
        <begin position="1"/>
        <end position="59"/>
    </location>
</feature>
<dbReference type="HOGENOM" id="CLU_011469_0_0_1"/>
<name>M2R5L3_CERS8</name>
<organism evidence="6 7">
    <name type="scientific">Ceriporiopsis subvermispora (strain B)</name>
    <name type="common">White-rot fungus</name>
    <name type="synonym">Gelatoporia subvermispora</name>
    <dbReference type="NCBI Taxonomy" id="914234"/>
    <lineage>
        <taxon>Eukaryota</taxon>
        <taxon>Fungi</taxon>
        <taxon>Dikarya</taxon>
        <taxon>Basidiomycota</taxon>
        <taxon>Agaricomycotina</taxon>
        <taxon>Agaricomycetes</taxon>
        <taxon>Polyporales</taxon>
        <taxon>Gelatoporiaceae</taxon>
        <taxon>Gelatoporia</taxon>
    </lineage>
</organism>
<dbReference type="EMBL" id="KB445806">
    <property type="protein sequence ID" value="EMD33432.1"/>
    <property type="molecule type" value="Genomic_DNA"/>
</dbReference>
<sequence length="778" mass="86161">MPRPSVPPVPPSQDVELPLQAEQTTSSIPTAAAPPAPTIGTLLKQDGSNSNAQTHDGTATFPVLAPTISQADQSVTTVAQTVAPPSSSAQRADPPEQQLERETQNASPSLISSASVITIDLTSLWRDALKEYTKQTGTHLDAGPLTDRLNKCISVKDIMDIFEEHTRAFAEFRKGGAKTQLLRALKPIATAVLALQPSETLGEGIAVVFQPAKAIVGAVVVLLKATKDVSSSYDSLVDLLNCISKFLDRLSIYAGKSLTMSMKEILVKTLANVVSILALATREVNQGRLGKYIRTLLGETHVEDALKQLTRLGSTETQMIGVESLRLTYSLSTTLNELMQGSKESTKEIQKALEALQLNLGQTLQELKCTSAWFIDGQVMGEWKTTSSLLWIHGKPGSGRPSSGMHHKALLLHCKSTNDSPTLYSTAIIENIRRLCLIQQKSNLAYFYCNFQDAKKQSARGLLSHLLIHFSAASHACSQLLSGLWSSHSNGSYQPSEHDLRQCLKSVIALLADHCFRPEQDIREAMEALSPRSISLHTESGQMDEISTYVHSVIESDRAFRRWKASDRELAVQHLREKANGMFRWVFCQLEMLRGCHPATIRKVLDDLPKTLDETYRRVLQTLDTPGWEYTHRLFECLIVCARPLRVDELADVLAIDFDSGPIPQFFTDWRPSDAEGDILAFCSSMIVIDLKTKTVQFAHFSVQEYFLSERLASDLESNVKKFHIVEEHAHTTMAKACLGILLQLDNGTISNYSATRTYRQTSKKSWNTHLIPENLII</sequence>
<feature type="domain" description="GPI inositol-deacylase winged helix" evidence="4">
    <location>
        <begin position="634"/>
        <end position="716"/>
    </location>
</feature>
<feature type="compositionally biased region" description="Pro residues" evidence="2">
    <location>
        <begin position="1"/>
        <end position="11"/>
    </location>
</feature>
<dbReference type="PANTHER" id="PTHR10039:SF16">
    <property type="entry name" value="GPI INOSITOL-DEACYLASE"/>
    <property type="match status" value="1"/>
</dbReference>
<dbReference type="AlphaFoldDB" id="M2R5L3"/>
<feature type="domain" description="Nephrocystin 3-like N-terminal" evidence="5">
    <location>
        <begin position="423"/>
        <end position="508"/>
    </location>
</feature>